<dbReference type="PANTHER" id="PTHR23359">
    <property type="entry name" value="NUCLEOTIDE KINASE"/>
    <property type="match status" value="1"/>
</dbReference>
<comment type="caution">
    <text evidence="5">Lacks conserved residue(s) required for the propagation of feature annotation.</text>
</comment>
<dbReference type="EMBL" id="SJPO01000009">
    <property type="protein sequence ID" value="TWT73675.1"/>
    <property type="molecule type" value="Genomic_DNA"/>
</dbReference>
<dbReference type="AlphaFoldDB" id="A0A5C5YGU1"/>
<comment type="caution">
    <text evidence="8">The sequence shown here is derived from an EMBL/GenBank/DDBJ whole genome shotgun (WGS) entry which is preliminary data.</text>
</comment>
<keyword evidence="4 5" id="KW-0418">Kinase</keyword>
<keyword evidence="1 5" id="KW-0808">Transferase</keyword>
<feature type="binding site" evidence="5">
    <location>
        <position position="169"/>
    </location>
    <ligand>
        <name>ATP</name>
        <dbReference type="ChEBI" id="CHEBI:30616"/>
    </ligand>
</feature>
<comment type="function">
    <text evidence="5">Catalyzes the reversible transfer of the terminal phosphate group between ATP and AMP. Plays an important role in cellular energy homeostasis and in adenine nucleotide metabolism.</text>
</comment>
<proteinExistence type="inferred from homology"/>
<feature type="binding site" evidence="5">
    <location>
        <position position="141"/>
    </location>
    <ligand>
        <name>AMP</name>
        <dbReference type="ChEBI" id="CHEBI:456215"/>
    </ligand>
</feature>
<accession>A0A5C5YGU1</accession>
<evidence type="ECO:0000256" key="3">
    <source>
        <dbReference type="ARBA" id="ARBA00022741"/>
    </source>
</evidence>
<keyword evidence="2 5" id="KW-0545">Nucleotide biosynthesis</keyword>
<evidence type="ECO:0000256" key="4">
    <source>
        <dbReference type="ARBA" id="ARBA00022777"/>
    </source>
</evidence>
<dbReference type="RefSeq" id="WP_146589387.1">
    <property type="nucleotide sequence ID" value="NZ_SJPO01000009.1"/>
</dbReference>
<keyword evidence="5 7" id="KW-0067">ATP-binding</keyword>
<evidence type="ECO:0000313" key="9">
    <source>
        <dbReference type="Proteomes" id="UP000318478"/>
    </source>
</evidence>
<dbReference type="InterPro" id="IPR000850">
    <property type="entry name" value="Adenylat/UMP-CMP_kin"/>
</dbReference>
<comment type="similarity">
    <text evidence="5 6">Belongs to the adenylate kinase family.</text>
</comment>
<dbReference type="UniPathway" id="UPA00588">
    <property type="reaction ID" value="UER00649"/>
</dbReference>
<dbReference type="NCBIfam" id="NF011100">
    <property type="entry name" value="PRK14527.1"/>
    <property type="match status" value="1"/>
</dbReference>
<dbReference type="CDD" id="cd01428">
    <property type="entry name" value="ADK"/>
    <property type="match status" value="1"/>
</dbReference>
<evidence type="ECO:0000256" key="1">
    <source>
        <dbReference type="ARBA" id="ARBA00022679"/>
    </source>
</evidence>
<feature type="binding site" evidence="5">
    <location>
        <position position="128"/>
    </location>
    <ligand>
        <name>ATP</name>
        <dbReference type="ChEBI" id="CHEBI:30616"/>
    </ligand>
</feature>
<comment type="subunit">
    <text evidence="5 7">Monomer.</text>
</comment>
<keyword evidence="3 5" id="KW-0547">Nucleotide-binding</keyword>
<dbReference type="Proteomes" id="UP000318478">
    <property type="component" value="Unassembled WGS sequence"/>
</dbReference>
<dbReference type="OrthoDB" id="9805030at2"/>
<dbReference type="Pfam" id="PF00406">
    <property type="entry name" value="ADK"/>
    <property type="match status" value="1"/>
</dbReference>
<feature type="binding site" evidence="5">
    <location>
        <begin position="10"/>
        <end position="15"/>
    </location>
    <ligand>
        <name>ATP</name>
        <dbReference type="ChEBI" id="CHEBI:30616"/>
    </ligand>
</feature>
<dbReference type="SUPFAM" id="SSF52540">
    <property type="entry name" value="P-loop containing nucleoside triphosphate hydrolases"/>
    <property type="match status" value="1"/>
</dbReference>
<keyword evidence="5" id="KW-0963">Cytoplasm</keyword>
<dbReference type="GO" id="GO:0004017">
    <property type="term" value="F:AMP kinase activity"/>
    <property type="evidence" value="ECO:0007669"/>
    <property type="project" value="UniProtKB-UniRule"/>
</dbReference>
<comment type="pathway">
    <text evidence="5">Purine metabolism; AMP biosynthesis via salvage pathway; AMP from ADP: step 1/1.</text>
</comment>
<reference evidence="8 9" key="1">
    <citation type="submission" date="2019-02" db="EMBL/GenBank/DDBJ databases">
        <title>Deep-cultivation of Planctomycetes and their phenomic and genomic characterization uncovers novel biology.</title>
        <authorList>
            <person name="Wiegand S."/>
            <person name="Jogler M."/>
            <person name="Boedeker C."/>
            <person name="Pinto D."/>
            <person name="Vollmers J."/>
            <person name="Rivas-Marin E."/>
            <person name="Kohn T."/>
            <person name="Peeters S.H."/>
            <person name="Heuer A."/>
            <person name="Rast P."/>
            <person name="Oberbeckmann S."/>
            <person name="Bunk B."/>
            <person name="Jeske O."/>
            <person name="Meyerdierks A."/>
            <person name="Storesund J.E."/>
            <person name="Kallscheuer N."/>
            <person name="Luecker S."/>
            <person name="Lage O.M."/>
            <person name="Pohl T."/>
            <person name="Merkel B.J."/>
            <person name="Hornburger P."/>
            <person name="Mueller R.-W."/>
            <person name="Bruemmer F."/>
            <person name="Labrenz M."/>
            <person name="Spormann A.M."/>
            <person name="Op Den Camp H."/>
            <person name="Overmann J."/>
            <person name="Amann R."/>
            <person name="Jetten M.S.M."/>
            <person name="Mascher T."/>
            <person name="Medema M.H."/>
            <person name="Devos D.P."/>
            <person name="Kaster A.-K."/>
            <person name="Ovreas L."/>
            <person name="Rohde M."/>
            <person name="Galperin M.Y."/>
            <person name="Jogler C."/>
        </authorList>
    </citation>
    <scope>NUCLEOTIDE SEQUENCE [LARGE SCALE GENOMIC DNA]</scope>
    <source>
        <strain evidence="8 9">Pla123a</strain>
    </source>
</reference>
<dbReference type="PROSITE" id="PS00113">
    <property type="entry name" value="ADENYLATE_KINASE"/>
    <property type="match status" value="1"/>
</dbReference>
<sequence length="190" mass="21108">MRIVLIGPPGAGKGTQSLSLAEKLGIKHLSTGDVLREARELGTPLGRQAGGFLDQGQLVPDDVVVQLVAERLNGPDCEQGYLFDGFPRTLPQAEALDKLLQEHGGKPLNLAVEFVIPEEELMNRLWKRGRSDDKEETVRERLRIYADLTKPLAAYYEQRGVLRRIDAVGALEEVFARLWDAVESVRPQTP</sequence>
<dbReference type="InterPro" id="IPR027417">
    <property type="entry name" value="P-loop_NTPase"/>
</dbReference>
<evidence type="ECO:0000313" key="8">
    <source>
        <dbReference type="EMBL" id="TWT73675.1"/>
    </source>
</evidence>
<dbReference type="EC" id="2.7.4.3" evidence="5 7"/>
<feature type="binding site" evidence="5">
    <location>
        <position position="130"/>
    </location>
    <ligand>
        <name>AMP</name>
        <dbReference type="ChEBI" id="CHEBI:456215"/>
    </ligand>
</feature>
<keyword evidence="9" id="KW-1185">Reference proteome</keyword>
<feature type="binding site" evidence="5">
    <location>
        <begin position="57"/>
        <end position="59"/>
    </location>
    <ligand>
        <name>AMP</name>
        <dbReference type="ChEBI" id="CHEBI:456215"/>
    </ligand>
</feature>
<evidence type="ECO:0000256" key="5">
    <source>
        <dbReference type="HAMAP-Rule" id="MF_00235"/>
    </source>
</evidence>
<dbReference type="PRINTS" id="PR00094">
    <property type="entry name" value="ADENYLTKNASE"/>
</dbReference>
<feature type="region of interest" description="NMP" evidence="5">
    <location>
        <begin position="30"/>
        <end position="59"/>
    </location>
</feature>
<feature type="binding site" evidence="5">
    <location>
        <position position="36"/>
    </location>
    <ligand>
        <name>AMP</name>
        <dbReference type="ChEBI" id="CHEBI:456215"/>
    </ligand>
</feature>
<organism evidence="8 9">
    <name type="scientific">Posidoniimonas polymericola</name>
    <dbReference type="NCBI Taxonomy" id="2528002"/>
    <lineage>
        <taxon>Bacteria</taxon>
        <taxon>Pseudomonadati</taxon>
        <taxon>Planctomycetota</taxon>
        <taxon>Planctomycetia</taxon>
        <taxon>Pirellulales</taxon>
        <taxon>Lacipirellulaceae</taxon>
        <taxon>Posidoniimonas</taxon>
    </lineage>
</organism>
<protein>
    <recommendedName>
        <fullName evidence="5 7">Adenylate kinase</fullName>
        <shortName evidence="5">AK</shortName>
        <ecNumber evidence="5 7">2.7.4.3</ecNumber>
    </recommendedName>
    <alternativeName>
        <fullName evidence="5">ATP-AMP transphosphorylase</fullName>
    </alternativeName>
    <alternativeName>
        <fullName evidence="5">ATP:AMP phosphotransferase</fullName>
    </alternativeName>
    <alternativeName>
        <fullName evidence="5">Adenylate monophosphate kinase</fullName>
    </alternativeName>
</protein>
<comment type="catalytic activity">
    <reaction evidence="5 7">
        <text>AMP + ATP = 2 ADP</text>
        <dbReference type="Rhea" id="RHEA:12973"/>
        <dbReference type="ChEBI" id="CHEBI:30616"/>
        <dbReference type="ChEBI" id="CHEBI:456215"/>
        <dbReference type="ChEBI" id="CHEBI:456216"/>
        <dbReference type="EC" id="2.7.4.3"/>
    </reaction>
</comment>
<evidence type="ECO:0000256" key="2">
    <source>
        <dbReference type="ARBA" id="ARBA00022727"/>
    </source>
</evidence>
<comment type="domain">
    <text evidence="5">Consists of three domains, a large central CORE domain and two small peripheral domains, NMPbind and LID, which undergo movements during catalysis. The LID domain closes over the site of phosphoryl transfer upon ATP binding. Assembling and dissambling the active center during each catalytic cycle provides an effective means to prevent ATP hydrolysis.</text>
</comment>
<dbReference type="NCBIfam" id="NF001381">
    <property type="entry name" value="PRK00279.1-3"/>
    <property type="match status" value="1"/>
</dbReference>
<evidence type="ECO:0000256" key="7">
    <source>
        <dbReference type="RuleBase" id="RU003331"/>
    </source>
</evidence>
<name>A0A5C5YGU1_9BACT</name>
<dbReference type="HAMAP" id="MF_00235">
    <property type="entry name" value="Adenylate_kinase_Adk"/>
    <property type="match status" value="1"/>
</dbReference>
<dbReference type="GO" id="GO:0005524">
    <property type="term" value="F:ATP binding"/>
    <property type="evidence" value="ECO:0007669"/>
    <property type="project" value="UniProtKB-UniRule"/>
</dbReference>
<dbReference type="GO" id="GO:0005737">
    <property type="term" value="C:cytoplasm"/>
    <property type="evidence" value="ECO:0007669"/>
    <property type="project" value="UniProtKB-SubCell"/>
</dbReference>
<gene>
    <name evidence="8" type="primary">adk_2</name>
    <name evidence="5" type="synonym">adk</name>
    <name evidence="8" type="ORF">Pla123a_35680</name>
</gene>
<evidence type="ECO:0000256" key="6">
    <source>
        <dbReference type="RuleBase" id="RU003330"/>
    </source>
</evidence>
<dbReference type="InterPro" id="IPR033690">
    <property type="entry name" value="Adenylat_kinase_CS"/>
</dbReference>
<feature type="binding site" evidence="5">
    <location>
        <begin position="85"/>
        <end position="88"/>
    </location>
    <ligand>
        <name>AMP</name>
        <dbReference type="ChEBI" id="CHEBI:456215"/>
    </ligand>
</feature>
<dbReference type="Gene3D" id="3.40.50.300">
    <property type="entry name" value="P-loop containing nucleotide triphosphate hydrolases"/>
    <property type="match status" value="1"/>
</dbReference>
<dbReference type="NCBIfam" id="NF011105">
    <property type="entry name" value="PRK14532.1"/>
    <property type="match status" value="1"/>
</dbReference>
<feature type="binding site" evidence="5">
    <location>
        <position position="31"/>
    </location>
    <ligand>
        <name>AMP</name>
        <dbReference type="ChEBI" id="CHEBI:456215"/>
    </ligand>
</feature>
<comment type="subcellular location">
    <subcellularLocation>
        <location evidence="5 7">Cytoplasm</location>
    </subcellularLocation>
</comment>
<feature type="binding site" evidence="5">
    <location>
        <position position="92"/>
    </location>
    <ligand>
        <name>AMP</name>
        <dbReference type="ChEBI" id="CHEBI:456215"/>
    </ligand>
</feature>
<dbReference type="NCBIfam" id="NF011104">
    <property type="entry name" value="PRK14531.1"/>
    <property type="match status" value="1"/>
</dbReference>
<dbReference type="GO" id="GO:0044209">
    <property type="term" value="P:AMP salvage"/>
    <property type="evidence" value="ECO:0007669"/>
    <property type="project" value="UniProtKB-UniRule"/>
</dbReference>